<organism evidence="2 3">
    <name type="scientific">Coniochaeta hoffmannii</name>
    <dbReference type="NCBI Taxonomy" id="91930"/>
    <lineage>
        <taxon>Eukaryota</taxon>
        <taxon>Fungi</taxon>
        <taxon>Dikarya</taxon>
        <taxon>Ascomycota</taxon>
        <taxon>Pezizomycotina</taxon>
        <taxon>Sordariomycetes</taxon>
        <taxon>Sordariomycetidae</taxon>
        <taxon>Coniochaetales</taxon>
        <taxon>Coniochaetaceae</taxon>
        <taxon>Coniochaeta</taxon>
    </lineage>
</organism>
<feature type="region of interest" description="Disordered" evidence="1">
    <location>
        <begin position="680"/>
        <end position="898"/>
    </location>
</feature>
<sequence>MAKQRGYIVAFEGPKDIVSSQFDLLPESVSILKIGSLARDLAAHDNYLDCNRGSANIHQFVWGVERITKTRFKKAKEFLATGNPGEVRIVLLEGGAAGATRVCIDAIKRHVPSVGGDITRAEKYLADMLRDGVISVDTSPEPQTESNDPLTQAMRAAEDMDAKSFNLQLESAYQNSHAPATLNKGKTVETQDTATADDTMLAIAHQPDSHFSSWDTPSDASTVENTMFGIPQSKSHFTSWNTASDNHSSGHISTAHEVSFQQARLVPIPTSGSDRLAHKEGESSDISWGSDGRPRPPRTVREARRQEALMLLEGEAQSDATVEPILPLSEDLVFLLQGETSSETLNELAAAYGSGCLHADNVRQSFGKVELLELLTTDYATAIELQNKVRSELRRWFAKHEPALNLSIFTPILDRNTLADASQAALAIIDERTDLILALSCQEGASKRSYQSVVEKLVRLGKPDGKTYSRAGRCEFKRLLTELMVAHTSQPLLQQTYNPLENDSTTAEAILSQVAAYLSSHPQTRFLVINFAQRHLPTVVALRAILGRKMKIAAVVSEGNSRKASSTGAHNLSDAELSPLAQNPPARTSFSEADWKMEVNPAAEATGRLILTTKVWRALREANDWYNPGAEDDLDNGGNRISIAVATEGKSKAPRVARPISIAKCPEGYELGRSNFSHPLVPASPASPPDSIPESRDGPAPAPFPPSASHPPTGQPLRFPPLPPHSPHGRACTAPPASPEPTIGSSASGSSGSSWKVLAQMLQRSGPPSIDSEGGTTSRLAKKLSALFGPQAVENSSARGKPISTPHLESTTSRAAAGGAVRLLPSAMALRLPPAPPRHPPGTASAGGDAPVTGSDDGDDEEHDDDMDEEERRVLGRFGSRRGMGDADDKARRMLGLP</sequence>
<comment type="caution">
    <text evidence="2">The sequence shown here is derived from an EMBL/GenBank/DDBJ whole genome shotgun (WGS) entry which is preliminary data.</text>
</comment>
<dbReference type="Proteomes" id="UP001174691">
    <property type="component" value="Unassembled WGS sequence"/>
</dbReference>
<feature type="compositionally biased region" description="Acidic residues" evidence="1">
    <location>
        <begin position="856"/>
        <end position="869"/>
    </location>
</feature>
<feature type="compositionally biased region" description="Polar residues" evidence="1">
    <location>
        <begin position="559"/>
        <end position="570"/>
    </location>
</feature>
<evidence type="ECO:0000313" key="2">
    <source>
        <dbReference type="EMBL" id="KAJ9142317.1"/>
    </source>
</evidence>
<feature type="region of interest" description="Disordered" evidence="1">
    <location>
        <begin position="270"/>
        <end position="299"/>
    </location>
</feature>
<reference evidence="2" key="1">
    <citation type="submission" date="2022-07" db="EMBL/GenBank/DDBJ databases">
        <title>Fungi with potential for degradation of polypropylene.</title>
        <authorList>
            <person name="Gostincar C."/>
        </authorList>
    </citation>
    <scope>NUCLEOTIDE SEQUENCE</scope>
    <source>
        <strain evidence="2">EXF-13287</strain>
    </source>
</reference>
<accession>A0AA38VMW2</accession>
<feature type="compositionally biased region" description="Basic and acidic residues" evidence="1">
    <location>
        <begin position="883"/>
        <end position="892"/>
    </location>
</feature>
<dbReference type="AlphaFoldDB" id="A0AA38VMW2"/>
<gene>
    <name evidence="2" type="ORF">NKR19_g7254</name>
</gene>
<dbReference type="EMBL" id="JANBVN010000123">
    <property type="protein sequence ID" value="KAJ9142317.1"/>
    <property type="molecule type" value="Genomic_DNA"/>
</dbReference>
<evidence type="ECO:0000256" key="1">
    <source>
        <dbReference type="SAM" id="MobiDB-lite"/>
    </source>
</evidence>
<feature type="compositionally biased region" description="Pro residues" evidence="1">
    <location>
        <begin position="700"/>
        <end position="709"/>
    </location>
</feature>
<proteinExistence type="predicted"/>
<feature type="region of interest" description="Disordered" evidence="1">
    <location>
        <begin position="559"/>
        <end position="589"/>
    </location>
</feature>
<feature type="compositionally biased region" description="Low complexity" evidence="1">
    <location>
        <begin position="822"/>
        <end position="832"/>
    </location>
</feature>
<protein>
    <submittedName>
        <fullName evidence="2">Uncharacterized protein</fullName>
    </submittedName>
</protein>
<feature type="compositionally biased region" description="Low complexity" evidence="1">
    <location>
        <begin position="744"/>
        <end position="754"/>
    </location>
</feature>
<keyword evidence="3" id="KW-1185">Reference proteome</keyword>
<evidence type="ECO:0000313" key="3">
    <source>
        <dbReference type="Proteomes" id="UP001174691"/>
    </source>
</evidence>
<name>A0AA38VMW2_9PEZI</name>